<comment type="similarity">
    <text evidence="2 11">Belongs to the LpxB family.</text>
</comment>
<evidence type="ECO:0000256" key="9">
    <source>
        <dbReference type="ARBA" id="ARBA00023098"/>
    </source>
</evidence>
<keyword evidence="6 11" id="KW-0441">Lipid A biosynthesis</keyword>
<keyword evidence="9 11" id="KW-0443">Lipid metabolism</keyword>
<gene>
    <name evidence="11" type="primary">lpxB</name>
    <name evidence="12" type="ORF">FKY71_03895</name>
</gene>
<dbReference type="GO" id="GO:0005543">
    <property type="term" value="F:phospholipid binding"/>
    <property type="evidence" value="ECO:0007669"/>
    <property type="project" value="TreeGrafter"/>
</dbReference>
<dbReference type="InterPro" id="IPR003835">
    <property type="entry name" value="Glyco_trans_19"/>
</dbReference>
<sequence length="379" mass="40873">MKIAVLAGEPSGDYLGAGLIQSLSKRYPGARFEGIGGQRMTAAGLSSLFPMDALSVMGIGEVLSHLPQLLRIRRGLAERWLDDPPDLFIGVDSPDFNLPLAKRLKRAGVTTVQYVSPSVWAWRSGRVNGLRKAVDCVLCILPFEPQFLAEHGIDGRFVGHPLADDIPLQPDRASARERWGIADAQTMVALLPGSRASEIKRLMPLYLDVAKRLQGFDPGCRFVLPAATPSLEATITQMTEQATTPPIQVVAGQAREVLAGADVALVASGTATLEAMLVRAPMVMAYRVNPLTALVVRLSLKTRYFALPNILAGHALIPEFVQSEARAAPIATALIDMLENADKRAALERRFASLHASLQCDAAERAAEVVSELLDKDKA</sequence>
<evidence type="ECO:0000256" key="10">
    <source>
        <dbReference type="ARBA" id="ARBA00048975"/>
    </source>
</evidence>
<dbReference type="SUPFAM" id="SSF53756">
    <property type="entry name" value="UDP-Glycosyltransferase/glycogen phosphorylase"/>
    <property type="match status" value="1"/>
</dbReference>
<evidence type="ECO:0000256" key="3">
    <source>
        <dbReference type="ARBA" id="ARBA00012687"/>
    </source>
</evidence>
<accession>A0A540VUC1</accession>
<keyword evidence="8 11" id="KW-0808">Transferase</keyword>
<evidence type="ECO:0000313" key="13">
    <source>
        <dbReference type="Proteomes" id="UP000315400"/>
    </source>
</evidence>
<evidence type="ECO:0000256" key="1">
    <source>
        <dbReference type="ARBA" id="ARBA00002056"/>
    </source>
</evidence>
<evidence type="ECO:0000256" key="2">
    <source>
        <dbReference type="ARBA" id="ARBA00007868"/>
    </source>
</evidence>
<comment type="caution">
    <text evidence="12">The sequence shown here is derived from an EMBL/GenBank/DDBJ whole genome shotgun (WGS) entry which is preliminary data.</text>
</comment>
<comment type="catalytic activity">
    <reaction evidence="10 11">
        <text>a lipid X + a UDP-2-N,3-O-bis[(3R)-3-hydroxyacyl]-alpha-D-glucosamine = a lipid A disaccharide + UDP + H(+)</text>
        <dbReference type="Rhea" id="RHEA:67828"/>
        <dbReference type="ChEBI" id="CHEBI:15378"/>
        <dbReference type="ChEBI" id="CHEBI:58223"/>
        <dbReference type="ChEBI" id="CHEBI:137748"/>
        <dbReference type="ChEBI" id="CHEBI:176338"/>
        <dbReference type="ChEBI" id="CHEBI:176343"/>
        <dbReference type="EC" id="2.4.1.182"/>
    </reaction>
</comment>
<dbReference type="PANTHER" id="PTHR30372:SF4">
    <property type="entry name" value="LIPID-A-DISACCHARIDE SYNTHASE, MITOCHONDRIAL-RELATED"/>
    <property type="match status" value="1"/>
</dbReference>
<dbReference type="Proteomes" id="UP000315400">
    <property type="component" value="Unassembled WGS sequence"/>
</dbReference>
<keyword evidence="5 11" id="KW-0444">Lipid biosynthesis</keyword>
<dbReference type="PANTHER" id="PTHR30372">
    <property type="entry name" value="LIPID-A-DISACCHARIDE SYNTHASE"/>
    <property type="match status" value="1"/>
</dbReference>
<evidence type="ECO:0000313" key="12">
    <source>
        <dbReference type="EMBL" id="TQF00358.1"/>
    </source>
</evidence>
<protein>
    <recommendedName>
        <fullName evidence="4 11">Lipid-A-disaccharide synthase</fullName>
        <ecNumber evidence="3 11">2.4.1.182</ecNumber>
    </recommendedName>
</protein>
<comment type="pathway">
    <text evidence="11">Bacterial outer membrane biogenesis; LPS lipid A biosynthesis.</text>
</comment>
<evidence type="ECO:0000256" key="7">
    <source>
        <dbReference type="ARBA" id="ARBA00022676"/>
    </source>
</evidence>
<comment type="function">
    <text evidence="1 11">Condensation of UDP-2,3-diacylglucosamine and 2,3-diacylglucosamine-1-phosphate to form lipid A disaccharide, a precursor of lipid A, a phosphorylated glycolipid that anchors the lipopolysaccharide to the outer membrane of the cell.</text>
</comment>
<dbReference type="GO" id="GO:0009245">
    <property type="term" value="P:lipid A biosynthetic process"/>
    <property type="evidence" value="ECO:0007669"/>
    <property type="project" value="UniProtKB-UniRule"/>
</dbReference>
<dbReference type="NCBIfam" id="TIGR00215">
    <property type="entry name" value="lpxB"/>
    <property type="match status" value="1"/>
</dbReference>
<evidence type="ECO:0000256" key="5">
    <source>
        <dbReference type="ARBA" id="ARBA00022516"/>
    </source>
</evidence>
<evidence type="ECO:0000256" key="4">
    <source>
        <dbReference type="ARBA" id="ARBA00020902"/>
    </source>
</evidence>
<dbReference type="Pfam" id="PF02684">
    <property type="entry name" value="LpxB"/>
    <property type="match status" value="1"/>
</dbReference>
<dbReference type="GO" id="GO:0016020">
    <property type="term" value="C:membrane"/>
    <property type="evidence" value="ECO:0007669"/>
    <property type="project" value="GOC"/>
</dbReference>
<dbReference type="AlphaFoldDB" id="A0A540VUC1"/>
<name>A0A540VUC1_9GAMM</name>
<organism evidence="12 13">
    <name type="scientific">Spiribacter salinus</name>
    <dbReference type="NCBI Taxonomy" id="1335746"/>
    <lineage>
        <taxon>Bacteria</taxon>
        <taxon>Pseudomonadati</taxon>
        <taxon>Pseudomonadota</taxon>
        <taxon>Gammaproteobacteria</taxon>
        <taxon>Chromatiales</taxon>
        <taxon>Ectothiorhodospiraceae</taxon>
        <taxon>Spiribacter</taxon>
    </lineage>
</organism>
<dbReference type="UniPathway" id="UPA00973"/>
<evidence type="ECO:0000256" key="11">
    <source>
        <dbReference type="HAMAP-Rule" id="MF_00392"/>
    </source>
</evidence>
<evidence type="ECO:0000256" key="6">
    <source>
        <dbReference type="ARBA" id="ARBA00022556"/>
    </source>
</evidence>
<proteinExistence type="inferred from homology"/>
<dbReference type="EC" id="2.4.1.182" evidence="3 11"/>
<dbReference type="HAMAP" id="MF_00392">
    <property type="entry name" value="LpxB"/>
    <property type="match status" value="1"/>
</dbReference>
<dbReference type="STRING" id="1260251.SPISAL_04435"/>
<dbReference type="EMBL" id="VIFK01000015">
    <property type="protein sequence ID" value="TQF00358.1"/>
    <property type="molecule type" value="Genomic_DNA"/>
</dbReference>
<dbReference type="GO" id="GO:0008915">
    <property type="term" value="F:lipid-A-disaccharide synthase activity"/>
    <property type="evidence" value="ECO:0007669"/>
    <property type="project" value="UniProtKB-UniRule"/>
</dbReference>
<reference evidence="12 13" key="1">
    <citation type="submission" date="2019-06" db="EMBL/GenBank/DDBJ databases">
        <title>Metagenome assembled Genome of Spiribacter salinus SL48-SHIP from the microbial mat of Salt Lake 48 (Novosibirsk region, Russia).</title>
        <authorList>
            <person name="Shipova A."/>
            <person name="Rozanov A.S."/>
            <person name="Bryanskaya A.V."/>
            <person name="Peltek S.E."/>
        </authorList>
    </citation>
    <scope>NUCLEOTIDE SEQUENCE [LARGE SCALE GENOMIC DNA]</scope>
    <source>
        <strain evidence="12">SL48-SHIP-2</strain>
    </source>
</reference>
<evidence type="ECO:0000256" key="8">
    <source>
        <dbReference type="ARBA" id="ARBA00022679"/>
    </source>
</evidence>
<keyword evidence="7 11" id="KW-0328">Glycosyltransferase</keyword>